<dbReference type="PANTHER" id="PTHR33545">
    <property type="entry name" value="UPF0750 MEMBRANE PROTEIN YITT-RELATED"/>
    <property type="match status" value="1"/>
</dbReference>
<evidence type="ECO:0000256" key="4">
    <source>
        <dbReference type="ARBA" id="ARBA00022989"/>
    </source>
</evidence>
<evidence type="ECO:0000256" key="3">
    <source>
        <dbReference type="ARBA" id="ARBA00022692"/>
    </source>
</evidence>
<dbReference type="CDD" id="cd16380">
    <property type="entry name" value="YitT_C"/>
    <property type="match status" value="1"/>
</dbReference>
<name>A0A645C1V6_9ZZZZ</name>
<feature type="transmembrane region" description="Helical" evidence="6">
    <location>
        <begin position="187"/>
        <end position="205"/>
    </location>
</feature>
<dbReference type="GO" id="GO:0005886">
    <property type="term" value="C:plasma membrane"/>
    <property type="evidence" value="ECO:0007669"/>
    <property type="project" value="UniProtKB-SubCell"/>
</dbReference>
<evidence type="ECO:0000256" key="5">
    <source>
        <dbReference type="ARBA" id="ARBA00023136"/>
    </source>
</evidence>
<dbReference type="AlphaFoldDB" id="A0A645C1V6"/>
<dbReference type="PANTHER" id="PTHR33545:SF9">
    <property type="entry name" value="UPF0750 MEMBRANE PROTEIN YITE"/>
    <property type="match status" value="1"/>
</dbReference>
<feature type="transmembrane region" description="Helical" evidence="6">
    <location>
        <begin position="161"/>
        <end position="181"/>
    </location>
</feature>
<dbReference type="PIRSF" id="PIRSF006483">
    <property type="entry name" value="Membrane_protein_YitT"/>
    <property type="match status" value="1"/>
</dbReference>
<evidence type="ECO:0000256" key="6">
    <source>
        <dbReference type="SAM" id="Phobius"/>
    </source>
</evidence>
<feature type="transmembrane region" description="Helical" evidence="6">
    <location>
        <begin position="60"/>
        <end position="84"/>
    </location>
</feature>
<evidence type="ECO:0000256" key="1">
    <source>
        <dbReference type="ARBA" id="ARBA00004651"/>
    </source>
</evidence>
<accession>A0A645C1V6</accession>
<organism evidence="8">
    <name type="scientific">bioreactor metagenome</name>
    <dbReference type="NCBI Taxonomy" id="1076179"/>
    <lineage>
        <taxon>unclassified sequences</taxon>
        <taxon>metagenomes</taxon>
        <taxon>ecological metagenomes</taxon>
    </lineage>
</organism>
<dbReference type="InterPro" id="IPR051461">
    <property type="entry name" value="UPF0750_membrane"/>
</dbReference>
<evidence type="ECO:0000259" key="7">
    <source>
        <dbReference type="Pfam" id="PF10035"/>
    </source>
</evidence>
<gene>
    <name evidence="8" type="ORF">SDC9_117882</name>
</gene>
<evidence type="ECO:0000256" key="2">
    <source>
        <dbReference type="ARBA" id="ARBA00022475"/>
    </source>
</evidence>
<comment type="subcellular location">
    <subcellularLocation>
        <location evidence="1">Cell membrane</location>
        <topology evidence="1">Multi-pass membrane protein</topology>
    </subcellularLocation>
</comment>
<dbReference type="Pfam" id="PF02588">
    <property type="entry name" value="YitT_membrane"/>
    <property type="match status" value="1"/>
</dbReference>
<sequence length="301" mass="32538">MRGQNSMSNIINREDFKKYLMIIIGVTITAMGINIFYSPYQLVTGGVSGLAIIVEYASKTTLGFGVPLWLTNLLINIPLFIIGIKLKGKSFGGKSLFAAVFFSIALWYTSYIPAVKADLLIASVFGGVLVGIGIGLVLRASATTGGTDLLATIIKHYFKTLPISNIMLGIDSVIITIGLFIFGVEKAMYALISIFIISKVINSVLEGVNYSKAVHIISSKPEEVSRAVMKELNRGVTGLNGTGMYTGGDKKILFVVCSKNQIVALQKVVTSIDDKAFITITDVREVVGRGFTEPQYDLSKK</sequence>
<feature type="transmembrane region" description="Helical" evidence="6">
    <location>
        <begin position="120"/>
        <end position="140"/>
    </location>
</feature>
<feature type="transmembrane region" description="Helical" evidence="6">
    <location>
        <begin position="96"/>
        <end position="114"/>
    </location>
</feature>
<protein>
    <recommendedName>
        <fullName evidence="7">DUF2179 domain-containing protein</fullName>
    </recommendedName>
</protein>
<dbReference type="InterPro" id="IPR015867">
    <property type="entry name" value="N-reg_PII/ATP_PRibTrfase_C"/>
</dbReference>
<dbReference type="InterPro" id="IPR003740">
    <property type="entry name" value="YitT"/>
</dbReference>
<keyword evidence="3 6" id="KW-0812">Transmembrane</keyword>
<comment type="caution">
    <text evidence="8">The sequence shown here is derived from an EMBL/GenBank/DDBJ whole genome shotgun (WGS) entry which is preliminary data.</text>
</comment>
<dbReference type="Pfam" id="PF10035">
    <property type="entry name" value="DUF2179"/>
    <property type="match status" value="1"/>
</dbReference>
<dbReference type="EMBL" id="VSSQ01023785">
    <property type="protein sequence ID" value="MPM70921.1"/>
    <property type="molecule type" value="Genomic_DNA"/>
</dbReference>
<dbReference type="InterPro" id="IPR019264">
    <property type="entry name" value="DUF2179"/>
</dbReference>
<reference evidence="8" key="1">
    <citation type="submission" date="2019-08" db="EMBL/GenBank/DDBJ databases">
        <authorList>
            <person name="Kucharzyk K."/>
            <person name="Murdoch R.W."/>
            <person name="Higgins S."/>
            <person name="Loffler F."/>
        </authorList>
    </citation>
    <scope>NUCLEOTIDE SEQUENCE</scope>
</reference>
<keyword evidence="5 6" id="KW-0472">Membrane</keyword>
<feature type="transmembrane region" description="Helical" evidence="6">
    <location>
        <begin position="20"/>
        <end position="40"/>
    </location>
</feature>
<proteinExistence type="predicted"/>
<feature type="domain" description="DUF2179" evidence="7">
    <location>
        <begin position="234"/>
        <end position="288"/>
    </location>
</feature>
<dbReference type="Gene3D" id="3.30.70.120">
    <property type="match status" value="1"/>
</dbReference>
<evidence type="ECO:0000313" key="8">
    <source>
        <dbReference type="EMBL" id="MPM70921.1"/>
    </source>
</evidence>
<keyword evidence="2" id="KW-1003">Cell membrane</keyword>
<keyword evidence="4 6" id="KW-1133">Transmembrane helix</keyword>